<evidence type="ECO:0008006" key="4">
    <source>
        <dbReference type="Google" id="ProtNLM"/>
    </source>
</evidence>
<dbReference type="InterPro" id="IPR003462">
    <property type="entry name" value="ODC_Mu_crystall"/>
</dbReference>
<dbReference type="InterPro" id="IPR036291">
    <property type="entry name" value="NAD(P)-bd_dom_sf"/>
</dbReference>
<organism evidence="2 3">
    <name type="scientific">Polarella glacialis</name>
    <name type="common">Dinoflagellate</name>
    <dbReference type="NCBI Taxonomy" id="89957"/>
    <lineage>
        <taxon>Eukaryota</taxon>
        <taxon>Sar</taxon>
        <taxon>Alveolata</taxon>
        <taxon>Dinophyceae</taxon>
        <taxon>Suessiales</taxon>
        <taxon>Suessiaceae</taxon>
        <taxon>Polarella</taxon>
    </lineage>
</organism>
<dbReference type="PANTHER" id="PTHR13812">
    <property type="entry name" value="KETIMINE REDUCTASE MU-CRYSTALLIN"/>
    <property type="match status" value="1"/>
</dbReference>
<dbReference type="Pfam" id="PF02423">
    <property type="entry name" value="OCD_Mu_crystall"/>
    <property type="match status" value="1"/>
</dbReference>
<dbReference type="InterPro" id="IPR023401">
    <property type="entry name" value="ODC_N"/>
</dbReference>
<evidence type="ECO:0000313" key="2">
    <source>
        <dbReference type="EMBL" id="CAE8674527.1"/>
    </source>
</evidence>
<accession>A0A813JDH8</accession>
<dbReference type="Gene3D" id="3.40.50.720">
    <property type="entry name" value="NAD(P)-binding Rossmann-like Domain"/>
    <property type="match status" value="1"/>
</dbReference>
<comment type="caution">
    <text evidence="2">The sequence shown here is derived from an EMBL/GenBank/DDBJ whole genome shotgun (WGS) entry which is preliminary data.</text>
</comment>
<reference evidence="2" key="1">
    <citation type="submission" date="2021-02" db="EMBL/GenBank/DDBJ databases">
        <authorList>
            <person name="Dougan E. K."/>
            <person name="Rhodes N."/>
            <person name="Thang M."/>
            <person name="Chan C."/>
        </authorList>
    </citation>
    <scope>NUCLEOTIDE SEQUENCE</scope>
</reference>
<proteinExistence type="inferred from homology"/>
<comment type="similarity">
    <text evidence="1">Belongs to the ornithine cyclodeaminase/mu-crystallin family.</text>
</comment>
<sequence length="332" mass="33307">MSSAAPFVASLDAIQSALPQDKSSLLDAISEGFVRFSAGDVTVANVSHLKFDARGSGEAGDCCIKSGYVRGAGRWVVKVASGWPNNAALGMSTSQGAMFVFSQRTGALEAVLADSGYLTDLRTAVAALVCARALAPEGGKVAAVVGTGVVATLVAQMLPSILGLGARLLVASRSPEAAHRFVSAREAEGGWSTVEVVADAAAAAARADILVTCTPATAPLVSALREAQVGQLVVALGADSAGKRELGPDVLRGAAVVLADSKTQCLSFGECSSAVADGAIQADAVIELGTYLNDGGARVAAGRSIVVDLTGVAVQDVVIASIVLEVLQSAKA</sequence>
<evidence type="ECO:0000313" key="3">
    <source>
        <dbReference type="Proteomes" id="UP000626109"/>
    </source>
</evidence>
<dbReference type="AlphaFoldDB" id="A0A813JDH8"/>
<dbReference type="GO" id="GO:0005737">
    <property type="term" value="C:cytoplasm"/>
    <property type="evidence" value="ECO:0007669"/>
    <property type="project" value="TreeGrafter"/>
</dbReference>
<evidence type="ECO:0000256" key="1">
    <source>
        <dbReference type="ARBA" id="ARBA00008903"/>
    </source>
</evidence>
<name>A0A813JDH8_POLGL</name>
<dbReference type="PANTHER" id="PTHR13812:SF19">
    <property type="entry name" value="KETIMINE REDUCTASE MU-CRYSTALLIN"/>
    <property type="match status" value="1"/>
</dbReference>
<dbReference type="EMBL" id="CAJNNW010024841">
    <property type="protein sequence ID" value="CAE8674527.1"/>
    <property type="molecule type" value="Genomic_DNA"/>
</dbReference>
<dbReference type="Gene3D" id="3.30.1780.10">
    <property type="entry name" value="ornithine cyclodeaminase, domain 1"/>
    <property type="match status" value="1"/>
</dbReference>
<gene>
    <name evidence="2" type="ORF">PGLA2088_LOCUS18973</name>
</gene>
<protein>
    <recommendedName>
        <fullName evidence="4">Ornithine cyclodeaminase</fullName>
    </recommendedName>
</protein>
<dbReference type="PIRSF" id="PIRSF001439">
    <property type="entry name" value="CryM"/>
    <property type="match status" value="1"/>
</dbReference>
<dbReference type="Proteomes" id="UP000626109">
    <property type="component" value="Unassembled WGS sequence"/>
</dbReference>
<dbReference type="SUPFAM" id="SSF51735">
    <property type="entry name" value="NAD(P)-binding Rossmann-fold domains"/>
    <property type="match status" value="1"/>
</dbReference>